<evidence type="ECO:0000313" key="3">
    <source>
        <dbReference type="EMBL" id="MDA3614419.1"/>
    </source>
</evidence>
<dbReference type="Proteomes" id="UP001210231">
    <property type="component" value="Unassembled WGS sequence"/>
</dbReference>
<dbReference type="Gene3D" id="3.40.50.1820">
    <property type="entry name" value="alpha/beta hydrolase"/>
    <property type="match status" value="1"/>
</dbReference>
<dbReference type="PANTHER" id="PTHR42776">
    <property type="entry name" value="SERINE PEPTIDASE S9 FAMILY MEMBER"/>
    <property type="match status" value="1"/>
</dbReference>
<dbReference type="SUPFAM" id="SSF53474">
    <property type="entry name" value="alpha/beta-Hydrolases"/>
    <property type="match status" value="1"/>
</dbReference>
<dbReference type="SUPFAM" id="SSF82171">
    <property type="entry name" value="DPP6 N-terminal domain-like"/>
    <property type="match status" value="1"/>
</dbReference>
<organism evidence="3 4">
    <name type="scientific">Polluticaenibacter yanchengensis</name>
    <dbReference type="NCBI Taxonomy" id="3014562"/>
    <lineage>
        <taxon>Bacteria</taxon>
        <taxon>Pseudomonadati</taxon>
        <taxon>Bacteroidota</taxon>
        <taxon>Chitinophagia</taxon>
        <taxon>Chitinophagales</taxon>
        <taxon>Chitinophagaceae</taxon>
        <taxon>Polluticaenibacter</taxon>
    </lineage>
</organism>
<keyword evidence="1" id="KW-0378">Hydrolase</keyword>
<dbReference type="EMBL" id="JAQGEF010000005">
    <property type="protein sequence ID" value="MDA3614419.1"/>
    <property type="molecule type" value="Genomic_DNA"/>
</dbReference>
<dbReference type="Pfam" id="PF00326">
    <property type="entry name" value="Peptidase_S9"/>
    <property type="match status" value="1"/>
</dbReference>
<keyword evidence="4" id="KW-1185">Reference proteome</keyword>
<feature type="domain" description="Peptidase S9 prolyl oligopeptidase catalytic" evidence="2">
    <location>
        <begin position="652"/>
        <end position="806"/>
    </location>
</feature>
<proteinExistence type="predicted"/>
<sequence length="808" mass="90097">MKQLPSYKWLYAGLLFAGLQTQGIAQDNSRYQVPPSEISDVILAKGSPGVLFSDDGNWMVFLERDAFPGVAELALPELRIAGLRITPTNFTSSRNRYINKVWIKNVKTNQEVTLKGLPANALIDNMGFNPSQNKISFTVTNETASDLYTAPLSTGIATKVNKTRLNLIMNSYSWLNDQTILYYGIVKPAIAAPKAPAAPVGPTIQESYGSQAPARTYQDMIKSAYDEQLFEFYGTTQLIKNTGGVETLINKPAIYSSVRKSPDKQYLLVRTIQKPFSYIVPASGFPSSTFITDINGKVLKTLANNPSSEQTPSGRDNIQNVPRGFSWRSDEPNTVTWAVALDSGLIKNKAEYRDEVLALKAPFTASPTSLVKTKMRYRGINWGDAKFAILSEGLAGKQTNVTNIYNPSTGEVKELFTRSTTDAYSNPGTPVTVRNQYNIDVIKTFNNGQSILLQNNTGSSPKGDYPFLVSLDLNSKKIDTLWKCPEGYYETITNIVDPENLTLITRKESTTDVPNYWLKNLKKRIADIQLTNFKNPYPQLEGVSKEKIKYKRADGIDLTGDLYLPKGYDAKKDGPLPVIMWAYPREYNSASDAAQVRGSEHRFTLMSYGSPIAYVTQGYAVFNNAEMPIVAKNDSLKPNDNFIEQLHLNAEAAVKVLSDMGVGDKNRMAVGGHSYGAFMTAHLLAHTNLFKAGIARSGAYNRTLTPFGFQNEDRTYWQAPKLYYDMSPFSYANNIKTPLLMIHGEADNNSGTFPIQSDRFFNAIKGHGGNVRFVLLPYESHGYAAKENILHMLWEQYQWLEKYVKNAK</sequence>
<dbReference type="InterPro" id="IPR029058">
    <property type="entry name" value="AB_hydrolase_fold"/>
</dbReference>
<evidence type="ECO:0000259" key="2">
    <source>
        <dbReference type="Pfam" id="PF00326"/>
    </source>
</evidence>
<protein>
    <submittedName>
        <fullName evidence="3">Prolyl oligopeptidase family serine peptidase</fullName>
    </submittedName>
</protein>
<dbReference type="PANTHER" id="PTHR42776:SF28">
    <property type="entry name" value="GLUTAMYL ENDOPEPTIDASE, CHLOROPLASTIC-RELATED"/>
    <property type="match status" value="1"/>
</dbReference>
<gene>
    <name evidence="3" type="ORF">O3P16_06335</name>
</gene>
<accession>A0ABT4UHW9</accession>
<name>A0ABT4UHW9_9BACT</name>
<comment type="caution">
    <text evidence="3">The sequence shown here is derived from an EMBL/GenBank/DDBJ whole genome shotgun (WGS) entry which is preliminary data.</text>
</comment>
<dbReference type="InterPro" id="IPR001375">
    <property type="entry name" value="Peptidase_S9_cat"/>
</dbReference>
<reference evidence="3 4" key="1">
    <citation type="submission" date="2022-12" db="EMBL/GenBank/DDBJ databases">
        <title>Chitinophagaceae gen. sp. nov., a new member of the family Chitinophagaceae, isolated from soil in a chemical factory.</title>
        <authorList>
            <person name="Ke Z."/>
        </authorList>
    </citation>
    <scope>NUCLEOTIDE SEQUENCE [LARGE SCALE GENOMIC DNA]</scope>
    <source>
        <strain evidence="3 4">LY-5</strain>
    </source>
</reference>
<evidence type="ECO:0000313" key="4">
    <source>
        <dbReference type="Proteomes" id="UP001210231"/>
    </source>
</evidence>
<evidence type="ECO:0000256" key="1">
    <source>
        <dbReference type="ARBA" id="ARBA00022801"/>
    </source>
</evidence>
<dbReference type="RefSeq" id="WP_407030747.1">
    <property type="nucleotide sequence ID" value="NZ_JAQGEF010000005.1"/>
</dbReference>